<reference evidence="3 4" key="1">
    <citation type="journal article" date="2020" name="ISME J.">
        <title>Uncovering the hidden diversity of litter-decomposition mechanisms in mushroom-forming fungi.</title>
        <authorList>
            <person name="Floudas D."/>
            <person name="Bentzer J."/>
            <person name="Ahren D."/>
            <person name="Johansson T."/>
            <person name="Persson P."/>
            <person name="Tunlid A."/>
        </authorList>
    </citation>
    <scope>NUCLEOTIDE SEQUENCE [LARGE SCALE GENOMIC DNA]</scope>
    <source>
        <strain evidence="3 4">CBS 406.79</strain>
    </source>
</reference>
<feature type="domain" description="Glycosyl transferase CAP10" evidence="2">
    <location>
        <begin position="302"/>
        <end position="583"/>
    </location>
</feature>
<dbReference type="PANTHER" id="PTHR12203:SF118">
    <property type="entry name" value="BETA-1,2-XYLOSYLTRANSFERASE 1"/>
    <property type="match status" value="1"/>
</dbReference>
<dbReference type="InterPro" id="IPR006598">
    <property type="entry name" value="CAP10"/>
</dbReference>
<evidence type="ECO:0000256" key="1">
    <source>
        <dbReference type="SAM" id="SignalP"/>
    </source>
</evidence>
<proteinExistence type="predicted"/>
<accession>A0A8H5HX38</accession>
<dbReference type="Proteomes" id="UP000518752">
    <property type="component" value="Unassembled WGS sequence"/>
</dbReference>
<dbReference type="OrthoDB" id="541052at2759"/>
<feature type="chain" id="PRO_5034634391" description="Glycosyl transferase CAP10 domain-containing protein" evidence="1">
    <location>
        <begin position="27"/>
        <end position="614"/>
    </location>
</feature>
<protein>
    <recommendedName>
        <fullName evidence="2">Glycosyl transferase CAP10 domain-containing protein</fullName>
    </recommendedName>
</protein>
<name>A0A8H5HX38_9AGAR</name>
<dbReference type="PANTHER" id="PTHR12203">
    <property type="entry name" value="KDEL LYS-ASP-GLU-LEU CONTAINING - RELATED"/>
    <property type="match status" value="1"/>
</dbReference>
<keyword evidence="4" id="KW-1185">Reference proteome</keyword>
<evidence type="ECO:0000313" key="4">
    <source>
        <dbReference type="Proteomes" id="UP000518752"/>
    </source>
</evidence>
<evidence type="ECO:0000259" key="2">
    <source>
        <dbReference type="SMART" id="SM00672"/>
    </source>
</evidence>
<gene>
    <name evidence="3" type="ORF">D9757_003999</name>
</gene>
<organism evidence="3 4">
    <name type="scientific">Collybiopsis confluens</name>
    <dbReference type="NCBI Taxonomy" id="2823264"/>
    <lineage>
        <taxon>Eukaryota</taxon>
        <taxon>Fungi</taxon>
        <taxon>Dikarya</taxon>
        <taxon>Basidiomycota</taxon>
        <taxon>Agaricomycotina</taxon>
        <taxon>Agaricomycetes</taxon>
        <taxon>Agaricomycetidae</taxon>
        <taxon>Agaricales</taxon>
        <taxon>Marasmiineae</taxon>
        <taxon>Omphalotaceae</taxon>
        <taxon>Collybiopsis</taxon>
    </lineage>
</organism>
<feature type="signal peptide" evidence="1">
    <location>
        <begin position="1"/>
        <end position="26"/>
    </location>
</feature>
<dbReference type="Pfam" id="PF05686">
    <property type="entry name" value="Glyco_transf_90"/>
    <property type="match status" value="1"/>
</dbReference>
<dbReference type="SMART" id="SM00672">
    <property type="entry name" value="CAP10"/>
    <property type="match status" value="1"/>
</dbReference>
<dbReference type="EMBL" id="JAACJN010000012">
    <property type="protein sequence ID" value="KAF5391052.1"/>
    <property type="molecule type" value="Genomic_DNA"/>
</dbReference>
<keyword evidence="1" id="KW-0732">Signal</keyword>
<dbReference type="AlphaFoldDB" id="A0A8H5HX38"/>
<comment type="caution">
    <text evidence="3">The sequence shown here is derived from an EMBL/GenBank/DDBJ whole genome shotgun (WGS) entry which is preliminary data.</text>
</comment>
<evidence type="ECO:0000313" key="3">
    <source>
        <dbReference type="EMBL" id="KAF5391052.1"/>
    </source>
</evidence>
<dbReference type="InterPro" id="IPR051091">
    <property type="entry name" value="O-Glucosyltr/Glycosyltrsf_90"/>
</dbReference>
<sequence>MSLISPRSWRYLRLLIAGALLWLNSGKLEKHLGRGIVPLDSSGHVRVYSAAKKARGRHIYRNGLVEVNPEGPHPIFELMKRAEEEWSEKLRKASSSLDEAIGEYRRRYRRNPPKGFDKWWAYVQAHDVQLPDEYDQIDHDLRPFFGLEPSYLIELQTEREAKEDTYTLGKNSEGKIDVLRTTCRENVRPHVVYNANLMLDVLRDVEDDLPSFRAVFSPHDSPSLVTDYLIKTTLLEAADTNSYIGKEQLPERHRIGWRSSCHPDSPARKIELDLDGPPPSKPKKTFIYNHQQTMDPCQHPRLFWRHGQFLSHNKGPDPYPTMIPEFSSCTTFLHHNIRVPTPYGWVDEKQLADDPDFEDKIDERLLWRGTNTGAYHAPQMRWQNSHRDTLVRISNEVNGSIEYLVPPKPGYEDYPVGEPQIARKSRFNPSMMDTSFVREPTQCDEAVCNHMKNIYEYKKHQGAKEASNYKYVLDIDGNGWSGRFKRLITSNSLIFKSSIYPEWFADRIAPWIHYVPVQVDLSDLYDTLIFFRGDPNGEGAHEDLARQIALQGREWSKKFWRREDLVAYFFRLMLEYARLMSVDREAMTYNGEGMEEPVQKWTKNKIPVEDALLH</sequence>